<dbReference type="Proteomes" id="UP000677687">
    <property type="component" value="Unassembled WGS sequence"/>
</dbReference>
<accession>A0A8T4KVW3</accession>
<reference evidence="1" key="2">
    <citation type="submission" date="2021-05" db="EMBL/GenBank/DDBJ databases">
        <title>Protein family content uncovers lineage relationships and bacterial pathway maintenance mechanisms in DPANN archaea.</title>
        <authorList>
            <person name="Castelle C.J."/>
            <person name="Meheust R."/>
            <person name="Jaffe A.L."/>
            <person name="Seitz K."/>
            <person name="Gong X."/>
            <person name="Baker B.J."/>
            <person name="Banfield J.F."/>
        </authorList>
    </citation>
    <scope>NUCLEOTIDE SEQUENCE</scope>
    <source>
        <strain evidence="1">RIFCSPHIGHO2_01_FULL_AR10_44_11</strain>
    </source>
</reference>
<evidence type="ECO:0000313" key="1">
    <source>
        <dbReference type="EMBL" id="MBS3057702.1"/>
    </source>
</evidence>
<organism evidence="1 2">
    <name type="scientific">Candidatus Iainarchaeum sp</name>
    <dbReference type="NCBI Taxonomy" id="3101447"/>
    <lineage>
        <taxon>Archaea</taxon>
        <taxon>Candidatus Iainarchaeota</taxon>
        <taxon>Candidatus Iainarchaeia</taxon>
        <taxon>Candidatus Iainarchaeales</taxon>
        <taxon>Candidatus Iainarchaeaceae</taxon>
        <taxon>Candidatus Iainarchaeum</taxon>
    </lineage>
</organism>
<comment type="caution">
    <text evidence="1">The sequence shown here is derived from an EMBL/GenBank/DDBJ whole genome shotgun (WGS) entry which is preliminary data.</text>
</comment>
<protein>
    <submittedName>
        <fullName evidence="1">Uncharacterized protein</fullName>
    </submittedName>
</protein>
<proteinExistence type="predicted"/>
<dbReference type="EMBL" id="JAGVWD010000059">
    <property type="protein sequence ID" value="MBS3057702.1"/>
    <property type="molecule type" value="Genomic_DNA"/>
</dbReference>
<name>A0A8T4KVW3_9ARCH</name>
<sequence length="116" mass="13179">MLKKRIVQKPILSQEYGKNVFVMGEPLKEPGAQIDVLERMLNEKVFLGQPKNLPKGIQVKINVERRNKIDKILRTSGIPRASQVKIVNFIRLASKALKTPEERKTLSDAIKAFQEG</sequence>
<dbReference type="AlphaFoldDB" id="A0A8T4KVW3"/>
<gene>
    <name evidence="1" type="ORF">J4415_03695</name>
</gene>
<reference evidence="1" key="1">
    <citation type="submission" date="2021-03" db="EMBL/GenBank/DDBJ databases">
        <authorList>
            <person name="Jaffe A."/>
        </authorList>
    </citation>
    <scope>NUCLEOTIDE SEQUENCE</scope>
    <source>
        <strain evidence="1">RIFCSPHIGHO2_01_FULL_AR10_44_11</strain>
    </source>
</reference>
<evidence type="ECO:0000313" key="2">
    <source>
        <dbReference type="Proteomes" id="UP000677687"/>
    </source>
</evidence>